<proteinExistence type="inferred from homology"/>
<comment type="similarity">
    <text evidence="4 5">Belongs to the RlpA family.</text>
</comment>
<dbReference type="EMBL" id="QEWR01000003">
    <property type="protein sequence ID" value="PWD83146.1"/>
    <property type="molecule type" value="Genomic_DNA"/>
</dbReference>
<evidence type="ECO:0000256" key="2">
    <source>
        <dbReference type="ARBA" id="ARBA00023239"/>
    </source>
</evidence>
<dbReference type="GO" id="GO:0000270">
    <property type="term" value="P:peptidoglycan metabolic process"/>
    <property type="evidence" value="ECO:0007669"/>
    <property type="project" value="UniProtKB-UniRule"/>
</dbReference>
<organism evidence="7 8">
    <name type="scientific">Ignatzschineria indica</name>
    <dbReference type="NCBI Taxonomy" id="472583"/>
    <lineage>
        <taxon>Bacteria</taxon>
        <taxon>Pseudomonadati</taxon>
        <taxon>Pseudomonadota</taxon>
        <taxon>Gammaproteobacteria</taxon>
        <taxon>Cardiobacteriales</taxon>
        <taxon>Ignatzschineriaceae</taxon>
        <taxon>Ignatzschineria</taxon>
    </lineage>
</organism>
<feature type="domain" description="SPOR" evidence="6">
    <location>
        <begin position="273"/>
        <end position="345"/>
    </location>
</feature>
<comment type="caution">
    <text evidence="7">The sequence shown here is derived from an EMBL/GenBank/DDBJ whole genome shotgun (WGS) entry which is preliminary data.</text>
</comment>
<comment type="function">
    <text evidence="4">Lytic transglycosylase with a strong preference for naked glycan strands that lack stem peptides.</text>
</comment>
<protein>
    <recommendedName>
        <fullName evidence="4">Endolytic peptidoglycan transglycosylase RlpA</fullName>
        <ecNumber evidence="4">4.2.2.-</ecNumber>
    </recommendedName>
</protein>
<dbReference type="GO" id="GO:0042834">
    <property type="term" value="F:peptidoglycan binding"/>
    <property type="evidence" value="ECO:0007669"/>
    <property type="project" value="InterPro"/>
</dbReference>
<evidence type="ECO:0000259" key="6">
    <source>
        <dbReference type="PROSITE" id="PS51724"/>
    </source>
</evidence>
<dbReference type="PANTHER" id="PTHR34183:SF1">
    <property type="entry name" value="ENDOLYTIC PEPTIDOGLYCAN TRANSGLYCOSYLASE RLPA"/>
    <property type="match status" value="1"/>
</dbReference>
<evidence type="ECO:0000256" key="4">
    <source>
        <dbReference type="HAMAP-Rule" id="MF_02071"/>
    </source>
</evidence>
<dbReference type="CDD" id="cd22268">
    <property type="entry name" value="DPBB_RlpA-like"/>
    <property type="match status" value="1"/>
</dbReference>
<evidence type="ECO:0000313" key="7">
    <source>
        <dbReference type="EMBL" id="PWD83146.1"/>
    </source>
</evidence>
<dbReference type="InterPro" id="IPR036680">
    <property type="entry name" value="SPOR-like_sf"/>
</dbReference>
<dbReference type="HAMAP" id="MF_02071">
    <property type="entry name" value="RlpA"/>
    <property type="match status" value="1"/>
</dbReference>
<sequence length="345" mass="37657">MQLGNLGTYRKIVLSSLLLLVVASCSSTGHKRYRTTVKGATPQEHPLSKSGNPASYVVFGKTYRVLPTSKGYKEKGMASWYGDKFHGKPTSSGEPYDMHAFTAAHKTLPIPTYVIVTNTETNKSITVLVNDRGPFVKGRIIDLSYAAAKELDVVKNGTAPVLVEAIGPHQYLDPSKKPKKNPVAMVEVGGAEAGRGGTPQTAKLEESAISYKGEPIEVVWQEPAGSISASPIDPSSMDQYPTPQFIESSYQHQDYALTHSHAPQNTQNSATFTPQAPSYHIQLGSFGSEQNAINFQQSMANRLQQPTEVKYDKGLYRVYIGNYRSREEAGNVAFSLPVSTTVIHF</sequence>
<dbReference type="Gene3D" id="2.40.40.10">
    <property type="entry name" value="RlpA-like domain"/>
    <property type="match status" value="1"/>
</dbReference>
<dbReference type="GO" id="GO:0071555">
    <property type="term" value="P:cell wall organization"/>
    <property type="evidence" value="ECO:0007669"/>
    <property type="project" value="UniProtKB-KW"/>
</dbReference>
<dbReference type="Pfam" id="PF05036">
    <property type="entry name" value="SPOR"/>
    <property type="match status" value="1"/>
</dbReference>
<dbReference type="InterPro" id="IPR012997">
    <property type="entry name" value="RplA"/>
</dbReference>
<dbReference type="InterPro" id="IPR009009">
    <property type="entry name" value="RlpA-like_DPBB"/>
</dbReference>
<dbReference type="InterPro" id="IPR007730">
    <property type="entry name" value="SPOR-like_dom"/>
</dbReference>
<dbReference type="Proteomes" id="UP000244948">
    <property type="component" value="Unassembled WGS sequence"/>
</dbReference>
<dbReference type="PROSITE" id="PS51724">
    <property type="entry name" value="SPOR"/>
    <property type="match status" value="1"/>
</dbReference>
<dbReference type="PANTHER" id="PTHR34183">
    <property type="entry name" value="ENDOLYTIC PEPTIDOGLYCAN TRANSGLYCOSYLASE RLPA"/>
    <property type="match status" value="1"/>
</dbReference>
<accession>A0A2U2AJZ6</accession>
<dbReference type="InterPro" id="IPR036908">
    <property type="entry name" value="RlpA-like_sf"/>
</dbReference>
<dbReference type="SUPFAM" id="SSF50685">
    <property type="entry name" value="Barwin-like endoglucanases"/>
    <property type="match status" value="1"/>
</dbReference>
<dbReference type="NCBIfam" id="TIGR00413">
    <property type="entry name" value="rlpA"/>
    <property type="match status" value="1"/>
</dbReference>
<dbReference type="RefSeq" id="WP_109236353.1">
    <property type="nucleotide sequence ID" value="NZ_BMXZ01000002.1"/>
</dbReference>
<dbReference type="InterPro" id="IPR034718">
    <property type="entry name" value="RlpA"/>
</dbReference>
<keyword evidence="8" id="KW-1185">Reference proteome</keyword>
<evidence type="ECO:0000256" key="1">
    <source>
        <dbReference type="ARBA" id="ARBA00022729"/>
    </source>
</evidence>
<dbReference type="SUPFAM" id="SSF110997">
    <property type="entry name" value="Sporulation related repeat"/>
    <property type="match status" value="1"/>
</dbReference>
<dbReference type="Pfam" id="PF03330">
    <property type="entry name" value="DPBB_1"/>
    <property type="match status" value="1"/>
</dbReference>
<dbReference type="GO" id="GO:0008932">
    <property type="term" value="F:lytic endotransglycosylase activity"/>
    <property type="evidence" value="ECO:0007669"/>
    <property type="project" value="UniProtKB-UniRule"/>
</dbReference>
<dbReference type="EC" id="4.2.2.-" evidence="4"/>
<dbReference type="AlphaFoldDB" id="A0A2U2AJZ6"/>
<evidence type="ECO:0000256" key="3">
    <source>
        <dbReference type="ARBA" id="ARBA00023316"/>
    </source>
</evidence>
<evidence type="ECO:0000313" key="8">
    <source>
        <dbReference type="Proteomes" id="UP000244948"/>
    </source>
</evidence>
<name>A0A2U2AJZ6_9GAMM</name>
<evidence type="ECO:0000256" key="5">
    <source>
        <dbReference type="RuleBase" id="RU003495"/>
    </source>
</evidence>
<keyword evidence="1" id="KW-0732">Signal</keyword>
<dbReference type="Gene3D" id="3.30.70.1070">
    <property type="entry name" value="Sporulation related repeat"/>
    <property type="match status" value="1"/>
</dbReference>
<reference evidence="7 8" key="1">
    <citation type="journal article" date="2018" name="Genome Announc.">
        <title>Ignatzschineria cameli sp. nov., isolated from necrotic foot tissue of dromedaries (Camelus dromedarius) and associated maggots (Wohlfahrtia species) in Dubai.</title>
        <authorList>
            <person name="Tsang C.C."/>
            <person name="Tang J.Y."/>
            <person name="Fong J.Y."/>
            <person name="Kinne J."/>
            <person name="Lee H.H."/>
            <person name="Joseph M."/>
            <person name="Jose S."/>
            <person name="Schuster R.K."/>
            <person name="Tang Y."/>
            <person name="Sivakumar S."/>
            <person name="Chen J.H."/>
            <person name="Teng J.L."/>
            <person name="Lau S.K."/>
            <person name="Wernery U."/>
            <person name="Woo P.C."/>
        </authorList>
    </citation>
    <scope>NUCLEOTIDE SEQUENCE [LARGE SCALE GENOMIC DNA]</scope>
    <source>
        <strain evidence="7 8">KCTC 22643</strain>
    </source>
</reference>
<gene>
    <name evidence="4" type="primary">rlpA</name>
    <name evidence="7" type="ORF">DC082_06955</name>
</gene>
<keyword evidence="2 4" id="KW-0456">Lyase</keyword>
<keyword evidence="3 4" id="KW-0961">Cell wall biogenesis/degradation</keyword>